<dbReference type="InterPro" id="IPR007969">
    <property type="entry name" value="DUF732"/>
</dbReference>
<protein>
    <submittedName>
        <fullName evidence="2">DUF732 domain-containing protein</fullName>
    </submittedName>
</protein>
<evidence type="ECO:0000313" key="3">
    <source>
        <dbReference type="Proteomes" id="UP000220340"/>
    </source>
</evidence>
<comment type="caution">
    <text evidence="2">The sequence shown here is derived from an EMBL/GenBank/DDBJ whole genome shotgun (WGS) entry which is preliminary data.</text>
</comment>
<dbReference type="Pfam" id="PF05305">
    <property type="entry name" value="DUF732"/>
    <property type="match status" value="1"/>
</dbReference>
<accession>A0A2A7NYV4</accession>
<proteinExistence type="predicted"/>
<keyword evidence="3" id="KW-1185">Reference proteome</keyword>
<gene>
    <name evidence="2" type="ORF">CRI78_04660</name>
</gene>
<sequence length="210" mass="21773">MKSAAFGRSAGRMLDIPPGNRRVMQRFTLAAFLVLALVGGAGSLIVAPALASPPTYCQSDLGGRVVTVLCTTCEDMLSQPGMAGNVDCSALRPIPADLSQPSAAGLPPATGDPGQLNSIEQKYLADLAAIQIHPTSTAQKLAGTGNIFCGHLIDAYRRYPGPAAARGVKDGLASTIIAGNPGLTWDQAVGWVQAAVNSFCPDRITGMYYQ</sequence>
<evidence type="ECO:0000313" key="2">
    <source>
        <dbReference type="EMBL" id="PEG55561.1"/>
    </source>
</evidence>
<name>A0A2A7NYV4_9MYCO</name>
<feature type="domain" description="DUF732" evidence="1">
    <location>
        <begin position="120"/>
        <end position="202"/>
    </location>
</feature>
<dbReference type="EMBL" id="PDCR01000005">
    <property type="protein sequence ID" value="PEG55561.1"/>
    <property type="molecule type" value="Genomic_DNA"/>
</dbReference>
<evidence type="ECO:0000259" key="1">
    <source>
        <dbReference type="Pfam" id="PF05305"/>
    </source>
</evidence>
<reference evidence="2 3" key="1">
    <citation type="submission" date="2017-10" db="EMBL/GenBank/DDBJ databases">
        <title>The new phylogeny of genus Mycobacterium.</title>
        <authorList>
            <person name="Tortoli E."/>
            <person name="Trovato A."/>
            <person name="Cirillo D.M."/>
        </authorList>
    </citation>
    <scope>NUCLEOTIDE SEQUENCE [LARGE SCALE GENOMIC DNA]</scope>
    <source>
        <strain evidence="2 3">IP141170001</strain>
    </source>
</reference>
<dbReference type="AlphaFoldDB" id="A0A2A7NYV4"/>
<organism evidence="2 3">
    <name type="scientific">Mycolicibacterium diernhoferi</name>
    <dbReference type="NCBI Taxonomy" id="1801"/>
    <lineage>
        <taxon>Bacteria</taxon>
        <taxon>Bacillati</taxon>
        <taxon>Actinomycetota</taxon>
        <taxon>Actinomycetes</taxon>
        <taxon>Mycobacteriales</taxon>
        <taxon>Mycobacteriaceae</taxon>
        <taxon>Mycolicibacterium</taxon>
    </lineage>
</organism>
<dbReference type="Proteomes" id="UP000220340">
    <property type="component" value="Unassembled WGS sequence"/>
</dbReference>